<accession>A0AAV2BWR5</accession>
<sequence length="191" mass="21667">MDVDGESGIDWPRTEFPNGHSVKDNVFGFVVPRRNYKIDYERSYDFHCAETPTSWTVYVTLLQPYSGSPSCLTYIKRTDNGPRLVNVQFWAAIHMNTDCFDVSYAQHFISGISAGRGDRQIASFPPRNFKVVEFRVQFLFIVHGCHGVQYASLRATEEAVATDHHRSSLKESLLFLNSPRALTGREARGKA</sequence>
<keyword evidence="2" id="KW-1185">Reference proteome</keyword>
<gene>
    <name evidence="1" type="ORF">LARSCL_LOCUS21818</name>
</gene>
<comment type="caution">
    <text evidence="1">The sequence shown here is derived from an EMBL/GenBank/DDBJ whole genome shotgun (WGS) entry which is preliminary data.</text>
</comment>
<dbReference type="Proteomes" id="UP001497382">
    <property type="component" value="Unassembled WGS sequence"/>
</dbReference>
<dbReference type="EMBL" id="CAXIEN010000541">
    <property type="protein sequence ID" value="CAL1300210.1"/>
    <property type="molecule type" value="Genomic_DNA"/>
</dbReference>
<dbReference type="AlphaFoldDB" id="A0AAV2BWR5"/>
<organism evidence="1 2">
    <name type="scientific">Larinioides sclopetarius</name>
    <dbReference type="NCBI Taxonomy" id="280406"/>
    <lineage>
        <taxon>Eukaryota</taxon>
        <taxon>Metazoa</taxon>
        <taxon>Ecdysozoa</taxon>
        <taxon>Arthropoda</taxon>
        <taxon>Chelicerata</taxon>
        <taxon>Arachnida</taxon>
        <taxon>Araneae</taxon>
        <taxon>Araneomorphae</taxon>
        <taxon>Entelegynae</taxon>
        <taxon>Araneoidea</taxon>
        <taxon>Araneidae</taxon>
        <taxon>Larinioides</taxon>
    </lineage>
</organism>
<evidence type="ECO:0000313" key="1">
    <source>
        <dbReference type="EMBL" id="CAL1300210.1"/>
    </source>
</evidence>
<name>A0AAV2BWR5_9ARAC</name>
<protein>
    <submittedName>
        <fullName evidence="1">Uncharacterized protein</fullName>
    </submittedName>
</protein>
<proteinExistence type="predicted"/>
<evidence type="ECO:0000313" key="2">
    <source>
        <dbReference type="Proteomes" id="UP001497382"/>
    </source>
</evidence>
<reference evidence="1 2" key="1">
    <citation type="submission" date="2024-04" db="EMBL/GenBank/DDBJ databases">
        <authorList>
            <person name="Rising A."/>
            <person name="Reimegard J."/>
            <person name="Sonavane S."/>
            <person name="Akerstrom W."/>
            <person name="Nylinder S."/>
            <person name="Hedman E."/>
            <person name="Kallberg Y."/>
        </authorList>
    </citation>
    <scope>NUCLEOTIDE SEQUENCE [LARGE SCALE GENOMIC DNA]</scope>
</reference>